<keyword evidence="2" id="KW-1185">Reference proteome</keyword>
<dbReference type="GO" id="GO:0016787">
    <property type="term" value="F:hydrolase activity"/>
    <property type="evidence" value="ECO:0007669"/>
    <property type="project" value="UniProtKB-KW"/>
</dbReference>
<dbReference type="EMBL" id="CP003009">
    <property type="protein sequence ID" value="AEO64170.1"/>
    <property type="molecule type" value="Genomic_DNA"/>
</dbReference>
<evidence type="ECO:0000313" key="2">
    <source>
        <dbReference type="Proteomes" id="UP000008181"/>
    </source>
</evidence>
<dbReference type="OrthoDB" id="19657at2759"/>
<keyword evidence="1" id="KW-0378">Hydrolase</keyword>
<reference evidence="1 2" key="1">
    <citation type="journal article" date="2011" name="Nat. Biotechnol.">
        <title>Comparative genomic analysis of the thermophilic biomass-degrading fungi Myceliophthora thermophila and Thielavia terrestris.</title>
        <authorList>
            <person name="Berka R.M."/>
            <person name="Grigoriev I.V."/>
            <person name="Otillar R."/>
            <person name="Salamov A."/>
            <person name="Grimwood J."/>
            <person name="Reid I."/>
            <person name="Ishmael N."/>
            <person name="John T."/>
            <person name="Darmond C."/>
            <person name="Moisan M.-C."/>
            <person name="Henrissat B."/>
            <person name="Coutinho P.M."/>
            <person name="Lombard V."/>
            <person name="Natvig D.O."/>
            <person name="Lindquist E."/>
            <person name="Schmutz J."/>
            <person name="Lucas S."/>
            <person name="Harris P."/>
            <person name="Powlowski J."/>
            <person name="Bellemare A."/>
            <person name="Taylor D."/>
            <person name="Butler G."/>
            <person name="de Vries R.P."/>
            <person name="Allijn I.E."/>
            <person name="van den Brink J."/>
            <person name="Ushinsky S."/>
            <person name="Storms R."/>
            <person name="Powell A.J."/>
            <person name="Paulsen I.T."/>
            <person name="Elbourne L.D.H."/>
            <person name="Baker S.E."/>
            <person name="Magnuson J."/>
            <person name="LaBoissiere S."/>
            <person name="Clutterbuck A.J."/>
            <person name="Martinez D."/>
            <person name="Wogulis M."/>
            <person name="de Leon A.L."/>
            <person name="Rey M.W."/>
            <person name="Tsang A."/>
        </authorList>
    </citation>
    <scope>NUCLEOTIDE SEQUENCE [LARGE SCALE GENOMIC DNA]</scope>
    <source>
        <strain evidence="2">ATCC 38088 / NRRL 8126</strain>
    </source>
</reference>
<organism evidence="1 2">
    <name type="scientific">Thermothielavioides terrestris (strain ATCC 38088 / NRRL 8126)</name>
    <name type="common">Thielavia terrestris</name>
    <dbReference type="NCBI Taxonomy" id="578455"/>
    <lineage>
        <taxon>Eukaryota</taxon>
        <taxon>Fungi</taxon>
        <taxon>Dikarya</taxon>
        <taxon>Ascomycota</taxon>
        <taxon>Pezizomycotina</taxon>
        <taxon>Sordariomycetes</taxon>
        <taxon>Sordariomycetidae</taxon>
        <taxon>Sordariales</taxon>
        <taxon>Chaetomiaceae</taxon>
        <taxon>Thermothielavioides</taxon>
        <taxon>Thermothielavioides terrestris</taxon>
    </lineage>
</organism>
<dbReference type="HOGENOM" id="CLU_010779_0_1_1"/>
<name>G2QRB8_THETT</name>
<evidence type="ECO:0000313" key="1">
    <source>
        <dbReference type="EMBL" id="AEO64170.1"/>
    </source>
</evidence>
<dbReference type="AlphaFoldDB" id="G2QRB8"/>
<dbReference type="STRING" id="578455.G2QRB8"/>
<dbReference type="GeneID" id="11515327"/>
<dbReference type="RefSeq" id="XP_003650506.1">
    <property type="nucleotide sequence ID" value="XM_003650458.1"/>
</dbReference>
<dbReference type="eggNOG" id="ENOG502RYYQ">
    <property type="taxonomic scope" value="Eukaryota"/>
</dbReference>
<dbReference type="Proteomes" id="UP000008181">
    <property type="component" value="Chromosome 1"/>
</dbReference>
<proteinExistence type="predicted"/>
<gene>
    <name evidence="1" type="ORF">THITE_2142121</name>
</gene>
<accession>G2QRB8</accession>
<sequence>MPPGLLTRSQDVRIPILPGTWASSFLRGDPYVSFYLGKGYDPLSFKALNRGSPIVKPTKGTGGAGVRDTVVTAILASGPTSWDAAQRTGARGIFVCESTNLIDWGNERLAVVEDSTAGMPASDTRHGGISSNNRIRYAYTRDFEPFTASQTFNDKSFNDMSFIDKSPIDVISLNILPVSNGSDSTSTTTTFLRFMTDETRMNVFVKVSETGLFGRGTRPGGGAGHHLARHGAHLLLDFYGGDGYHLRESTSWGSNGGSTVSDRTGLPKNLRHGSVLPVDGRAYDALKASQVV</sequence>
<dbReference type="KEGG" id="ttt:THITE_2142121"/>
<protein>
    <submittedName>
        <fullName evidence="1">Glycoside hydrolase family 43 protein</fullName>
    </submittedName>
</protein>